<dbReference type="Gene3D" id="1.10.3730.20">
    <property type="match status" value="1"/>
</dbReference>
<feature type="transmembrane region" description="Helical" evidence="12">
    <location>
        <begin position="61"/>
        <end position="80"/>
    </location>
</feature>
<keyword evidence="7 12" id="KW-0812">Transmembrane</keyword>
<evidence type="ECO:0000313" key="15">
    <source>
        <dbReference type="Proteomes" id="UP000233654"/>
    </source>
</evidence>
<evidence type="ECO:0000313" key="14">
    <source>
        <dbReference type="EMBL" id="PKQ28064.1"/>
    </source>
</evidence>
<dbReference type="Proteomes" id="UP000233654">
    <property type="component" value="Unassembled WGS sequence"/>
</dbReference>
<feature type="transmembrane region" description="Helical" evidence="12">
    <location>
        <begin position="113"/>
        <end position="133"/>
    </location>
</feature>
<keyword evidence="8" id="KW-0448">Lipopolysaccharide biosynthesis</keyword>
<accession>A0A2N3G651</accession>
<organism evidence="14 15">
    <name type="scientific">Candidatus Anoxymicrobium japonicum</name>
    <dbReference type="NCBI Taxonomy" id="2013648"/>
    <lineage>
        <taxon>Bacteria</taxon>
        <taxon>Bacillati</taxon>
        <taxon>Actinomycetota</taxon>
        <taxon>Candidatus Geothermincolia</taxon>
        <taxon>Candidatus Geothermincolales</taxon>
        <taxon>Candidatus Anoxymicrobiaceae</taxon>
        <taxon>Candidatus Anoxymicrobium</taxon>
    </lineage>
</organism>
<evidence type="ECO:0000256" key="2">
    <source>
        <dbReference type="ARBA" id="ARBA00007362"/>
    </source>
</evidence>
<reference evidence="14 15" key="1">
    <citation type="journal article" date="2017" name="ISME J.">
        <title>Potential for microbial H2 and metal transformations associated with novel bacteria and archaea in deep terrestrial subsurface sediments.</title>
        <authorList>
            <person name="Hernsdorf A.W."/>
            <person name="Amano Y."/>
            <person name="Miyakawa K."/>
            <person name="Ise K."/>
            <person name="Suzuki Y."/>
            <person name="Anantharaman K."/>
            <person name="Probst A."/>
            <person name="Burstein D."/>
            <person name="Thomas B.C."/>
            <person name="Banfield J.F."/>
        </authorList>
    </citation>
    <scope>NUCLEOTIDE SEQUENCE [LARGE SCALE GENOMIC DNA]</scope>
    <source>
        <strain evidence="14">HGW-Actinobacteria-3</strain>
    </source>
</reference>
<comment type="subcellular location">
    <subcellularLocation>
        <location evidence="1">Cell membrane</location>
        <topology evidence="1">Multi-pass membrane protein</topology>
    </subcellularLocation>
</comment>
<keyword evidence="9 12" id="KW-1133">Transmembrane helix</keyword>
<evidence type="ECO:0000256" key="1">
    <source>
        <dbReference type="ARBA" id="ARBA00004651"/>
    </source>
</evidence>
<comment type="similarity">
    <text evidence="2">Belongs to the EamA transporter family.</text>
</comment>
<keyword evidence="5" id="KW-0997">Cell inner membrane</keyword>
<feature type="domain" description="EamA" evidence="13">
    <location>
        <begin position="61"/>
        <end position="130"/>
    </location>
</feature>
<evidence type="ECO:0000259" key="13">
    <source>
        <dbReference type="Pfam" id="PF00892"/>
    </source>
</evidence>
<dbReference type="Pfam" id="PF00892">
    <property type="entry name" value="EamA"/>
    <property type="match status" value="1"/>
</dbReference>
<dbReference type="PANTHER" id="PTHR30561:SF9">
    <property type="entry name" value="4-AMINO-4-DEOXY-L-ARABINOSE-PHOSPHOUNDECAPRENOL FLIPPASE SUBUNIT ARNF-RELATED"/>
    <property type="match status" value="1"/>
</dbReference>
<dbReference type="GO" id="GO:0005886">
    <property type="term" value="C:plasma membrane"/>
    <property type="evidence" value="ECO:0007669"/>
    <property type="project" value="UniProtKB-SubCell"/>
</dbReference>
<evidence type="ECO:0000256" key="5">
    <source>
        <dbReference type="ARBA" id="ARBA00022519"/>
    </source>
</evidence>
<name>A0A2N3G651_9ACTN</name>
<proteinExistence type="inferred from homology"/>
<keyword evidence="3" id="KW-1003">Cell membrane</keyword>
<evidence type="ECO:0000256" key="4">
    <source>
        <dbReference type="ARBA" id="ARBA00022516"/>
    </source>
</evidence>
<dbReference type="PANTHER" id="PTHR30561">
    <property type="entry name" value="SMR FAMILY PROTON-DEPENDENT DRUG EFFLUX TRANSPORTER SUGE"/>
    <property type="match status" value="1"/>
</dbReference>
<keyword evidence="4" id="KW-0444">Lipid biosynthesis</keyword>
<evidence type="ECO:0000256" key="6">
    <source>
        <dbReference type="ARBA" id="ARBA00022556"/>
    </source>
</evidence>
<dbReference type="GO" id="GO:0009103">
    <property type="term" value="P:lipopolysaccharide biosynthetic process"/>
    <property type="evidence" value="ECO:0007669"/>
    <property type="project" value="UniProtKB-KW"/>
</dbReference>
<evidence type="ECO:0000256" key="9">
    <source>
        <dbReference type="ARBA" id="ARBA00022989"/>
    </source>
</evidence>
<dbReference type="AlphaFoldDB" id="A0A2N3G651"/>
<evidence type="ECO:0000256" key="8">
    <source>
        <dbReference type="ARBA" id="ARBA00022985"/>
    </source>
</evidence>
<keyword evidence="10" id="KW-0443">Lipid metabolism</keyword>
<keyword evidence="6" id="KW-0441">Lipid A biosynthesis</keyword>
<evidence type="ECO:0000256" key="3">
    <source>
        <dbReference type="ARBA" id="ARBA00022475"/>
    </source>
</evidence>
<comment type="caution">
    <text evidence="14">The sequence shown here is derived from an EMBL/GenBank/DDBJ whole genome shotgun (WGS) entry which is preliminary data.</text>
</comment>
<keyword evidence="11 12" id="KW-0472">Membrane</keyword>
<evidence type="ECO:0000256" key="11">
    <source>
        <dbReference type="ARBA" id="ARBA00023136"/>
    </source>
</evidence>
<dbReference type="GO" id="GO:0022857">
    <property type="term" value="F:transmembrane transporter activity"/>
    <property type="evidence" value="ECO:0007669"/>
    <property type="project" value="InterPro"/>
</dbReference>
<dbReference type="SUPFAM" id="SSF103481">
    <property type="entry name" value="Multidrug resistance efflux transporter EmrE"/>
    <property type="match status" value="1"/>
</dbReference>
<dbReference type="InterPro" id="IPR000390">
    <property type="entry name" value="Small_drug/metabolite_transptr"/>
</dbReference>
<evidence type="ECO:0000256" key="7">
    <source>
        <dbReference type="ARBA" id="ARBA00022692"/>
    </source>
</evidence>
<sequence length="152" mass="16168">MSKTVINVLLLAISIGLAVGGQLTMKAGMNSVTHDGKAPLEFKDFGHPATLIKRVAKEGPWAILGIVLYAVSALFWLVVLSRVALSVAYPIVAVGYVMVVIYSKFVFNENVKAIAWVGLVFIVIGVAITSQGLKSSSAKTEKSLKPAARVIK</sequence>
<evidence type="ECO:0000256" key="10">
    <source>
        <dbReference type="ARBA" id="ARBA00023098"/>
    </source>
</evidence>
<evidence type="ECO:0000256" key="12">
    <source>
        <dbReference type="SAM" id="Phobius"/>
    </source>
</evidence>
<gene>
    <name evidence="14" type="ORF">CVT63_04690</name>
</gene>
<dbReference type="InterPro" id="IPR000620">
    <property type="entry name" value="EamA_dom"/>
</dbReference>
<dbReference type="EMBL" id="PHEX01000034">
    <property type="protein sequence ID" value="PKQ28064.1"/>
    <property type="molecule type" value="Genomic_DNA"/>
</dbReference>
<feature type="transmembrane region" description="Helical" evidence="12">
    <location>
        <begin position="87"/>
        <end position="107"/>
    </location>
</feature>
<protein>
    <recommendedName>
        <fullName evidence="13">EamA domain-containing protein</fullName>
    </recommendedName>
</protein>
<dbReference type="InterPro" id="IPR037185">
    <property type="entry name" value="EmrE-like"/>
</dbReference>